<feature type="domain" description="Glycosyltransferase 61 catalytic" evidence="4">
    <location>
        <begin position="79"/>
        <end position="219"/>
    </location>
</feature>
<dbReference type="GO" id="GO:0016757">
    <property type="term" value="F:glycosyltransferase activity"/>
    <property type="evidence" value="ECO:0007669"/>
    <property type="project" value="UniProtKB-KW"/>
</dbReference>
<evidence type="ECO:0000256" key="3">
    <source>
        <dbReference type="ARBA" id="ARBA00023180"/>
    </source>
</evidence>
<keyword evidence="2" id="KW-0808">Transferase</keyword>
<keyword evidence="3" id="KW-0325">Glycoprotein</keyword>
<gene>
    <name evidence="5" type="ORF">ACAT0790_LOCUS35105</name>
</gene>
<dbReference type="InterPro" id="IPR049625">
    <property type="entry name" value="Glyco_transf_61_cat"/>
</dbReference>
<evidence type="ECO:0000256" key="1">
    <source>
        <dbReference type="ARBA" id="ARBA00022676"/>
    </source>
</evidence>
<keyword evidence="1" id="KW-0328">Glycosyltransferase</keyword>
<name>A0A7S1WB93_ALECA</name>
<accession>A0A7S1WB93</accession>
<dbReference type="PANTHER" id="PTHR20961">
    <property type="entry name" value="GLYCOSYLTRANSFERASE"/>
    <property type="match status" value="1"/>
</dbReference>
<sequence>MEKGLDLQGLKSSIANESVPKRGKAVVHLTYDNGYGAYHVLVSALPLTAPFLPQLRNGEMLAFFHTGQALVAPVLSFLGVAQSAFFPPAEPPLAQPYHFCAPRLHFELGTRPQYPRAHFVQSHLRDLRRALEPPPNRPCVPKPQGIVVLARGNSSHAPSNEAAMATALGGLGRAVTVLDVEATPFPRLLEVLGSAAVLVSAHGTQLANMVFAPEGAKVVEVVPQMVFGVLDFHFRDLAGSLNFTYVPFGQEVKVEGQHLQLSRDLERLRDQVASLL</sequence>
<reference evidence="5" key="1">
    <citation type="submission" date="2021-01" db="EMBL/GenBank/DDBJ databases">
        <authorList>
            <person name="Corre E."/>
            <person name="Pelletier E."/>
            <person name="Niang G."/>
            <person name="Scheremetjew M."/>
            <person name="Finn R."/>
            <person name="Kale V."/>
            <person name="Holt S."/>
            <person name="Cochrane G."/>
            <person name="Meng A."/>
            <person name="Brown T."/>
            <person name="Cohen L."/>
        </authorList>
    </citation>
    <scope>NUCLEOTIDE SEQUENCE</scope>
    <source>
        <strain evidence="5">OF101</strain>
    </source>
</reference>
<evidence type="ECO:0000259" key="4">
    <source>
        <dbReference type="Pfam" id="PF04577"/>
    </source>
</evidence>
<proteinExistence type="predicted"/>
<protein>
    <recommendedName>
        <fullName evidence="4">Glycosyltransferase 61 catalytic domain-containing protein</fullName>
    </recommendedName>
</protein>
<dbReference type="EMBL" id="HBGE01058381">
    <property type="protein sequence ID" value="CAD9158146.1"/>
    <property type="molecule type" value="Transcribed_RNA"/>
</dbReference>
<dbReference type="Pfam" id="PF04577">
    <property type="entry name" value="Glyco_transf_61"/>
    <property type="match status" value="1"/>
</dbReference>
<dbReference type="AlphaFoldDB" id="A0A7S1WB93"/>
<organism evidence="5">
    <name type="scientific">Alexandrium catenella</name>
    <name type="common">Red tide dinoflagellate</name>
    <name type="synonym">Gonyaulax catenella</name>
    <dbReference type="NCBI Taxonomy" id="2925"/>
    <lineage>
        <taxon>Eukaryota</taxon>
        <taxon>Sar</taxon>
        <taxon>Alveolata</taxon>
        <taxon>Dinophyceae</taxon>
        <taxon>Gonyaulacales</taxon>
        <taxon>Pyrocystaceae</taxon>
        <taxon>Alexandrium</taxon>
    </lineage>
</organism>
<evidence type="ECO:0000313" key="5">
    <source>
        <dbReference type="EMBL" id="CAD9158146.1"/>
    </source>
</evidence>
<dbReference type="InterPro" id="IPR007657">
    <property type="entry name" value="Glycosyltransferase_61"/>
</dbReference>
<evidence type="ECO:0000256" key="2">
    <source>
        <dbReference type="ARBA" id="ARBA00022679"/>
    </source>
</evidence>